<evidence type="ECO:0000259" key="2">
    <source>
        <dbReference type="PROSITE" id="PS50846"/>
    </source>
</evidence>
<feature type="domain" description="HMA" evidence="2">
    <location>
        <begin position="12"/>
        <end position="75"/>
    </location>
</feature>
<keyword evidence="5" id="KW-1185">Reference proteome</keyword>
<dbReference type="PROSITE" id="PS50846">
    <property type="entry name" value="HMA_2"/>
    <property type="match status" value="1"/>
</dbReference>
<organism evidence="3 5">
    <name type="scientific">Vanilla planifolia</name>
    <name type="common">Vanilla</name>
    <dbReference type="NCBI Taxonomy" id="51239"/>
    <lineage>
        <taxon>Eukaryota</taxon>
        <taxon>Viridiplantae</taxon>
        <taxon>Streptophyta</taxon>
        <taxon>Embryophyta</taxon>
        <taxon>Tracheophyta</taxon>
        <taxon>Spermatophyta</taxon>
        <taxon>Magnoliopsida</taxon>
        <taxon>Liliopsida</taxon>
        <taxon>Asparagales</taxon>
        <taxon>Orchidaceae</taxon>
        <taxon>Vanilloideae</taxon>
        <taxon>Vanilleae</taxon>
        <taxon>Vanilla</taxon>
    </lineage>
</organism>
<dbReference type="SUPFAM" id="SSF55008">
    <property type="entry name" value="HMA, heavy metal-associated domain"/>
    <property type="match status" value="1"/>
</dbReference>
<keyword evidence="1" id="KW-0479">Metal-binding</keyword>
<dbReference type="PANTHER" id="PTHR22814:SF351">
    <property type="entry name" value="HEAVY METAL-ASSOCIATED ISOPRENYLATED PLANT PROTEIN 28"/>
    <property type="match status" value="1"/>
</dbReference>
<dbReference type="InterPro" id="IPR036163">
    <property type="entry name" value="HMA_dom_sf"/>
</dbReference>
<dbReference type="AlphaFoldDB" id="A0A835VG39"/>
<evidence type="ECO:0000313" key="5">
    <source>
        <dbReference type="Proteomes" id="UP000636800"/>
    </source>
</evidence>
<evidence type="ECO:0000313" key="3">
    <source>
        <dbReference type="EMBL" id="KAG0495893.1"/>
    </source>
</evidence>
<comment type="caution">
    <text evidence="3">The sequence shown here is derived from an EMBL/GenBank/DDBJ whole genome shotgun (WGS) entry which is preliminary data.</text>
</comment>
<reference evidence="5 6" key="1">
    <citation type="journal article" date="2020" name="Nat. Food">
        <title>A phased Vanilla planifolia genome enables genetic improvement of flavour and production.</title>
        <authorList>
            <person name="Hasing T."/>
            <person name="Tang H."/>
            <person name="Brym M."/>
            <person name="Khazi F."/>
            <person name="Huang T."/>
            <person name="Chambers A.H."/>
        </authorList>
    </citation>
    <scope>NUCLEOTIDE SEQUENCE [LARGE SCALE GENOMIC DNA]</scope>
    <source>
        <tissue evidence="3">Leaf</tissue>
    </source>
</reference>
<sequence>MFSRKPKYAKSLTIVDMCVHMDCEGCQRKIRKSLAKLHGVDNVDIDMVRQKVTVTGYVDQKKVLRAVRKTGRTAMLWPCYGHQHHLFHNDYDSYCNNASTSSYNYENHGCFDAQAHGYHVMPSYYGGINDRVMNLFSDENPHACTIM</sequence>
<protein>
    <recommendedName>
        <fullName evidence="2">HMA domain-containing protein</fullName>
    </recommendedName>
</protein>
<evidence type="ECO:0000313" key="4">
    <source>
        <dbReference type="EMBL" id="KAG0500470.1"/>
    </source>
</evidence>
<dbReference type="Proteomes" id="UP000639772">
    <property type="component" value="Chromosome 1"/>
</dbReference>
<proteinExistence type="predicted"/>
<dbReference type="EMBL" id="JADCNL010000001">
    <property type="protein sequence ID" value="KAG0495893.1"/>
    <property type="molecule type" value="Genomic_DNA"/>
</dbReference>
<dbReference type="Proteomes" id="UP000636800">
    <property type="component" value="Chromosome 1"/>
</dbReference>
<dbReference type="Pfam" id="PF00403">
    <property type="entry name" value="HMA"/>
    <property type="match status" value="1"/>
</dbReference>
<gene>
    <name evidence="4" type="ORF">HPP92_000542</name>
    <name evidence="3" type="ORF">HPP92_000584</name>
</gene>
<dbReference type="PANTHER" id="PTHR22814">
    <property type="entry name" value="COPPER TRANSPORT PROTEIN ATOX1-RELATED"/>
    <property type="match status" value="1"/>
</dbReference>
<dbReference type="EMBL" id="JADCNM010000001">
    <property type="protein sequence ID" value="KAG0500470.1"/>
    <property type="molecule type" value="Genomic_DNA"/>
</dbReference>
<evidence type="ECO:0000256" key="1">
    <source>
        <dbReference type="ARBA" id="ARBA00022723"/>
    </source>
</evidence>
<dbReference type="GO" id="GO:0046872">
    <property type="term" value="F:metal ion binding"/>
    <property type="evidence" value="ECO:0007669"/>
    <property type="project" value="UniProtKB-KW"/>
</dbReference>
<accession>A0A835VG39</accession>
<dbReference type="Gene3D" id="3.30.70.100">
    <property type="match status" value="1"/>
</dbReference>
<dbReference type="InterPro" id="IPR006121">
    <property type="entry name" value="HMA_dom"/>
</dbReference>
<dbReference type="OrthoDB" id="689350at2759"/>
<evidence type="ECO:0000313" key="6">
    <source>
        <dbReference type="Proteomes" id="UP000639772"/>
    </source>
</evidence>
<dbReference type="CDD" id="cd00371">
    <property type="entry name" value="HMA"/>
    <property type="match status" value="1"/>
</dbReference>
<name>A0A835VG39_VANPL</name>